<dbReference type="AlphaFoldDB" id="A0A1G7D4T6"/>
<proteinExistence type="predicted"/>
<sequence>MTAVLVAQEYEDQLRIVMGGCRGMWQVKGQLHWVKHLKAKQIGRRRVLVDHLARLPSIQVIHVVVDKTQIRPGAQMARAGDVAYNYITMLLTERIAQAAASWPGGERVARIYFGVVGGVDHVQTQSYLHHTACRDRRGTPYSNIEWPQRWRQTADIDGLQAADMYCGMMSSALIRDDYEWVQATSHQLVRGRWGSAADLGLKFFPASARVRHQTWWRQLERG</sequence>
<gene>
    <name evidence="1" type="ORF">SAMN04489747_3474</name>
</gene>
<keyword evidence="2" id="KW-1185">Reference proteome</keyword>
<name>A0A1G7D4T6_9ACTN</name>
<accession>A0A1G7D4T6</accession>
<dbReference type="Proteomes" id="UP000198546">
    <property type="component" value="Chromosome i"/>
</dbReference>
<reference evidence="1 2" key="1">
    <citation type="submission" date="2016-10" db="EMBL/GenBank/DDBJ databases">
        <authorList>
            <person name="de Groot N.N."/>
        </authorList>
    </citation>
    <scope>NUCLEOTIDE SEQUENCE [LARGE SCALE GENOMIC DNA]</scope>
    <source>
        <strain evidence="1 2">MON 2.2</strain>
    </source>
</reference>
<dbReference type="EMBL" id="LT629688">
    <property type="protein sequence ID" value="SDE45956.1"/>
    <property type="molecule type" value="Genomic_DNA"/>
</dbReference>
<organism evidence="1 2">
    <name type="scientific">Auraticoccus monumenti</name>
    <dbReference type="NCBI Taxonomy" id="675864"/>
    <lineage>
        <taxon>Bacteria</taxon>
        <taxon>Bacillati</taxon>
        <taxon>Actinomycetota</taxon>
        <taxon>Actinomycetes</taxon>
        <taxon>Propionibacteriales</taxon>
        <taxon>Propionibacteriaceae</taxon>
        <taxon>Auraticoccus</taxon>
    </lineage>
</organism>
<evidence type="ECO:0000313" key="2">
    <source>
        <dbReference type="Proteomes" id="UP000198546"/>
    </source>
</evidence>
<protein>
    <submittedName>
        <fullName evidence="1">Uncharacterized protein</fullName>
    </submittedName>
</protein>
<evidence type="ECO:0000313" key="1">
    <source>
        <dbReference type="EMBL" id="SDE45956.1"/>
    </source>
</evidence>